<dbReference type="KEGG" id="aco:Amico_1205"/>
<evidence type="ECO:0000256" key="1">
    <source>
        <dbReference type="ARBA" id="ARBA00005801"/>
    </source>
</evidence>
<dbReference type="GO" id="GO:0006465">
    <property type="term" value="P:signal peptide processing"/>
    <property type="evidence" value="ECO:0007669"/>
    <property type="project" value="TreeGrafter"/>
</dbReference>
<dbReference type="GO" id="GO:0005886">
    <property type="term" value="C:plasma membrane"/>
    <property type="evidence" value="ECO:0007669"/>
    <property type="project" value="TreeGrafter"/>
</dbReference>
<keyword evidence="2" id="KW-0812">Transmembrane</keyword>
<sequence>MEWVTLAVLCWAGFYDLKYKKVPNWLTYGLLLAAILFHSFYGAVSMSLFGAGIGLGWFLIPYLLGGMGAGDVKLLAAAGAMAAWPGALYVVLYSSVAGGIVVIALTLKRVDFQDFWVALAGGPRRFFKSIWMSGRERRKEKVPYALAIAIGYAIYLLL</sequence>
<dbReference type="EMBL" id="CP001997">
    <property type="protein sequence ID" value="ADE57327.1"/>
    <property type="molecule type" value="Genomic_DNA"/>
</dbReference>
<dbReference type="PANTHER" id="PTHR30487">
    <property type="entry name" value="TYPE 4 PREPILIN-LIKE PROTEINS LEADER PEPTIDE-PROCESSING ENZYME"/>
    <property type="match status" value="1"/>
</dbReference>
<evidence type="ECO:0000313" key="5">
    <source>
        <dbReference type="Proteomes" id="UP000002366"/>
    </source>
</evidence>
<protein>
    <submittedName>
        <fullName evidence="4">Peptidase A24A prepilin type IV</fullName>
    </submittedName>
</protein>
<proteinExistence type="inferred from homology"/>
<keyword evidence="5" id="KW-1185">Reference proteome</keyword>
<dbReference type="RefSeq" id="WP_013048590.1">
    <property type="nucleotide sequence ID" value="NC_014011.1"/>
</dbReference>
<gene>
    <name evidence="4" type="ordered locus">Amico_1205</name>
</gene>
<dbReference type="TCDB" id="1.A.54.5.2">
    <property type="family name" value="the presenilin er ca(2+) leak channel (presenilin) family"/>
</dbReference>
<dbReference type="eggNOG" id="COG4960">
    <property type="taxonomic scope" value="Bacteria"/>
</dbReference>
<keyword evidence="2" id="KW-1133">Transmembrane helix</keyword>
<dbReference type="AlphaFoldDB" id="D5EFJ5"/>
<dbReference type="OrthoDB" id="5508079at2"/>
<dbReference type="Gene3D" id="1.20.120.1220">
    <property type="match status" value="1"/>
</dbReference>
<feature type="transmembrane region" description="Helical" evidence="2">
    <location>
        <begin position="87"/>
        <end position="107"/>
    </location>
</feature>
<dbReference type="GO" id="GO:0004190">
    <property type="term" value="F:aspartic-type endopeptidase activity"/>
    <property type="evidence" value="ECO:0007669"/>
    <property type="project" value="InterPro"/>
</dbReference>
<name>D5EFJ5_AMICL</name>
<feature type="transmembrane region" description="Helical" evidence="2">
    <location>
        <begin position="48"/>
        <end position="67"/>
    </location>
</feature>
<feature type="transmembrane region" description="Helical" evidence="2">
    <location>
        <begin position="25"/>
        <end position="41"/>
    </location>
</feature>
<dbReference type="Pfam" id="PF01478">
    <property type="entry name" value="Peptidase_A24"/>
    <property type="match status" value="1"/>
</dbReference>
<feature type="domain" description="Prepilin type IV endopeptidase peptidase" evidence="3">
    <location>
        <begin position="3"/>
        <end position="103"/>
    </location>
</feature>
<reference evidence="4 5" key="1">
    <citation type="journal article" date="2010" name="Stand. Genomic Sci.">
        <title>Complete genome sequence of Aminobacterium colombiense type strain (ALA-1).</title>
        <authorList>
            <person name="Chertkov O."/>
            <person name="Sikorski J."/>
            <person name="Brambilla E."/>
            <person name="Lapidus A."/>
            <person name="Copeland A."/>
            <person name="Glavina Del Rio T."/>
            <person name="Nolan M."/>
            <person name="Lucas S."/>
            <person name="Tice H."/>
            <person name="Cheng J.F."/>
            <person name="Han C."/>
            <person name="Detter J.C."/>
            <person name="Bruce D."/>
            <person name="Tapia R."/>
            <person name="Goodwin L."/>
            <person name="Pitluck S."/>
            <person name="Liolios K."/>
            <person name="Ivanova N."/>
            <person name="Mavromatis K."/>
            <person name="Ovchinnikova G."/>
            <person name="Pati A."/>
            <person name="Chen A."/>
            <person name="Palaniappan K."/>
            <person name="Land M."/>
            <person name="Hauser L."/>
            <person name="Chang Y.J."/>
            <person name="Jeffries C.D."/>
            <person name="Spring S."/>
            <person name="Rohde M."/>
            <person name="Goker M."/>
            <person name="Bristow J."/>
            <person name="Eisen J.A."/>
            <person name="Markowitz V."/>
            <person name="Hugenholtz P."/>
            <person name="Kyrpides N.C."/>
            <person name="Klenk H.P."/>
        </authorList>
    </citation>
    <scope>NUCLEOTIDE SEQUENCE [LARGE SCALE GENOMIC DNA]</scope>
    <source>
        <strain evidence="5">DSM 12261 / ALA-1</strain>
    </source>
</reference>
<dbReference type="Proteomes" id="UP000002366">
    <property type="component" value="Chromosome"/>
</dbReference>
<keyword evidence="2" id="KW-0472">Membrane</keyword>
<accession>D5EFJ5</accession>
<dbReference type="STRING" id="572547.Amico_1205"/>
<evidence type="ECO:0000256" key="2">
    <source>
        <dbReference type="SAM" id="Phobius"/>
    </source>
</evidence>
<feature type="transmembrane region" description="Helical" evidence="2">
    <location>
        <begin position="142"/>
        <end position="157"/>
    </location>
</feature>
<evidence type="ECO:0000259" key="3">
    <source>
        <dbReference type="Pfam" id="PF01478"/>
    </source>
</evidence>
<dbReference type="InterPro" id="IPR050882">
    <property type="entry name" value="Prepilin_peptidase/N-MTase"/>
</dbReference>
<dbReference type="PANTHER" id="PTHR30487:SF0">
    <property type="entry name" value="PREPILIN LEADER PEPTIDASE_N-METHYLTRANSFERASE-RELATED"/>
    <property type="match status" value="1"/>
</dbReference>
<evidence type="ECO:0000313" key="4">
    <source>
        <dbReference type="EMBL" id="ADE57327.1"/>
    </source>
</evidence>
<dbReference type="HOGENOM" id="CLU_057101_4_0_0"/>
<comment type="similarity">
    <text evidence="1">Belongs to the peptidase A24 family.</text>
</comment>
<organism evidence="4 5">
    <name type="scientific">Aminobacterium colombiense (strain DSM 12261 / ALA-1)</name>
    <dbReference type="NCBI Taxonomy" id="572547"/>
    <lineage>
        <taxon>Bacteria</taxon>
        <taxon>Thermotogati</taxon>
        <taxon>Synergistota</taxon>
        <taxon>Synergistia</taxon>
        <taxon>Synergistales</taxon>
        <taxon>Aminobacteriaceae</taxon>
        <taxon>Aminobacterium</taxon>
    </lineage>
</organism>
<dbReference type="InterPro" id="IPR000045">
    <property type="entry name" value="Prepilin_IV_endopep_pep"/>
</dbReference>